<evidence type="ECO:0000313" key="2">
    <source>
        <dbReference type="Proteomes" id="UP001307849"/>
    </source>
</evidence>
<name>A0AAN8NHS0_9PEZI</name>
<comment type="caution">
    <text evidence="1">The sequence shown here is derived from an EMBL/GenBank/DDBJ whole genome shotgun (WGS) entry which is preliminary data.</text>
</comment>
<dbReference type="AlphaFoldDB" id="A0AAN8NHS0"/>
<dbReference type="Proteomes" id="UP001307849">
    <property type="component" value="Unassembled WGS sequence"/>
</dbReference>
<protein>
    <submittedName>
        <fullName evidence="1">Uncharacterized protein</fullName>
    </submittedName>
</protein>
<sequence length="85" mass="9667">MLALASNGTGWKYPFVSRGVDGLQSFDPLLLRKYRALCLFGKLVARPCLQLTMRAMEELPETVILERVLGWFWDHSGIGLLDEKQ</sequence>
<proteinExistence type="predicted"/>
<organism evidence="1 2">
    <name type="scientific">Arthrobotrys conoides</name>
    <dbReference type="NCBI Taxonomy" id="74498"/>
    <lineage>
        <taxon>Eukaryota</taxon>
        <taxon>Fungi</taxon>
        <taxon>Dikarya</taxon>
        <taxon>Ascomycota</taxon>
        <taxon>Pezizomycotina</taxon>
        <taxon>Orbiliomycetes</taxon>
        <taxon>Orbiliales</taxon>
        <taxon>Orbiliaceae</taxon>
        <taxon>Arthrobotrys</taxon>
    </lineage>
</organism>
<reference evidence="1 2" key="1">
    <citation type="submission" date="2019-10" db="EMBL/GenBank/DDBJ databases">
        <authorList>
            <person name="Palmer J.M."/>
        </authorList>
    </citation>
    <scope>NUCLEOTIDE SEQUENCE [LARGE SCALE GENOMIC DNA]</scope>
    <source>
        <strain evidence="1 2">TWF506</strain>
    </source>
</reference>
<gene>
    <name evidence="1" type="ORF">TWF506_001739</name>
</gene>
<accession>A0AAN8NHS0</accession>
<dbReference type="EMBL" id="JAVHJM010000001">
    <property type="protein sequence ID" value="KAK6521528.1"/>
    <property type="molecule type" value="Genomic_DNA"/>
</dbReference>
<evidence type="ECO:0000313" key="1">
    <source>
        <dbReference type="EMBL" id="KAK6521528.1"/>
    </source>
</evidence>
<keyword evidence="2" id="KW-1185">Reference proteome</keyword>